<feature type="domain" description="TadE-like" evidence="2">
    <location>
        <begin position="27"/>
        <end position="67"/>
    </location>
</feature>
<protein>
    <recommendedName>
        <fullName evidence="2">TadE-like domain-containing protein</fullName>
    </recommendedName>
</protein>
<dbReference type="Proteomes" id="UP000191988">
    <property type="component" value="Unassembled WGS sequence"/>
</dbReference>
<organism evidence="3 4">
    <name type="scientific">Agrobacterium tomkonis CFBP 6623</name>
    <dbReference type="NCBI Taxonomy" id="1183432"/>
    <lineage>
        <taxon>Bacteria</taxon>
        <taxon>Pseudomonadati</taxon>
        <taxon>Pseudomonadota</taxon>
        <taxon>Alphaproteobacteria</taxon>
        <taxon>Hyphomicrobiales</taxon>
        <taxon>Rhizobiaceae</taxon>
        <taxon>Rhizobium/Agrobacterium group</taxon>
        <taxon>Agrobacterium</taxon>
        <taxon>Agrobacterium tumefaciens complex</taxon>
    </lineage>
</organism>
<name>A0A1S7PA30_9HYPH</name>
<sequence>MSTRRNKGLFRRCRARFRSYALDIRAATAVEFGLLMPLYFLLVFGIFEVGLALLLTLNLATAANAGAEMLRKAAASHTAVTEIEFRRVIASNFLLGTTEIDMKITLVPIPDADFTAVPLTFPIENKFQAPDKKAGQYLLALGYNWLFILPTTRLLIPGGSDTQPQLQNVSLAITAVRVTE</sequence>
<gene>
    <name evidence="3" type="ORF">AGR3A_Cc200069</name>
</gene>
<feature type="transmembrane region" description="Helical" evidence="1">
    <location>
        <begin position="20"/>
        <end position="40"/>
    </location>
</feature>
<dbReference type="RefSeq" id="WP_046798364.1">
    <property type="nucleotide sequence ID" value="NZ_LT009723.1"/>
</dbReference>
<proteinExistence type="predicted"/>
<evidence type="ECO:0000256" key="1">
    <source>
        <dbReference type="SAM" id="Phobius"/>
    </source>
</evidence>
<dbReference type="InterPro" id="IPR012495">
    <property type="entry name" value="TadE-like_dom"/>
</dbReference>
<keyword evidence="1" id="KW-0472">Membrane</keyword>
<evidence type="ECO:0000313" key="3">
    <source>
        <dbReference type="EMBL" id="CUX17990.1"/>
    </source>
</evidence>
<keyword evidence="1" id="KW-1133">Transmembrane helix</keyword>
<dbReference type="Pfam" id="PF07811">
    <property type="entry name" value="TadE"/>
    <property type="match status" value="1"/>
</dbReference>
<keyword evidence="4" id="KW-1185">Reference proteome</keyword>
<evidence type="ECO:0000259" key="2">
    <source>
        <dbReference type="Pfam" id="PF07811"/>
    </source>
</evidence>
<evidence type="ECO:0000313" key="4">
    <source>
        <dbReference type="Proteomes" id="UP000191988"/>
    </source>
</evidence>
<dbReference type="STRING" id="1183432.AGR3A_Cc200069"/>
<keyword evidence="1" id="KW-0812">Transmembrane</keyword>
<reference evidence="4" key="1">
    <citation type="submission" date="2016-01" db="EMBL/GenBank/DDBJ databases">
        <authorList>
            <person name="Regsiter A."/>
            <person name="william w."/>
        </authorList>
    </citation>
    <scope>NUCLEOTIDE SEQUENCE [LARGE SCALE GENOMIC DNA]</scope>
    <source>
        <strain evidence="4">CFBP 6623</strain>
    </source>
</reference>
<dbReference type="AlphaFoldDB" id="A0A1S7PA30"/>
<accession>A0A1S7PA30</accession>
<dbReference type="EMBL" id="FBWK01000013">
    <property type="protein sequence ID" value="CUX17990.1"/>
    <property type="molecule type" value="Genomic_DNA"/>
</dbReference>